<dbReference type="InterPro" id="IPR000727">
    <property type="entry name" value="T_SNARE_dom"/>
</dbReference>
<protein>
    <recommendedName>
        <fullName evidence="2">t-SNARE coiled-coil homology domain-containing protein</fullName>
    </recommendedName>
</protein>
<dbReference type="PROSITE" id="PS50192">
    <property type="entry name" value="T_SNARE"/>
    <property type="match status" value="1"/>
</dbReference>
<sequence length="125" mass="14855">MHNQFRDRYSSSEICEARDEIVKLKSNLNKIEELYHKLYTTLDNQQMHFENIETSVNQTQINVEKGGSDLHQILQTRRKKDRQRCFIIIFICMIACFFLLIVLTILIDVIETFGFKRITKSIPDK</sequence>
<keyword evidence="1" id="KW-0812">Transmembrane</keyword>
<dbReference type="EMBL" id="CAJNRF010018281">
    <property type="protein sequence ID" value="CAF2252702.1"/>
    <property type="molecule type" value="Genomic_DNA"/>
</dbReference>
<keyword evidence="1" id="KW-0472">Membrane</keyword>
<dbReference type="AlphaFoldDB" id="A0A817AHY7"/>
<evidence type="ECO:0000313" key="4">
    <source>
        <dbReference type="Proteomes" id="UP000663856"/>
    </source>
</evidence>
<keyword evidence="1" id="KW-1133">Transmembrane helix</keyword>
<name>A0A817AHY7_9BILA</name>
<dbReference type="Proteomes" id="UP000663856">
    <property type="component" value="Unassembled WGS sequence"/>
</dbReference>
<reference evidence="3" key="1">
    <citation type="submission" date="2021-02" db="EMBL/GenBank/DDBJ databases">
        <authorList>
            <person name="Nowell W R."/>
        </authorList>
    </citation>
    <scope>NUCLEOTIDE SEQUENCE</scope>
</reference>
<feature type="transmembrane region" description="Helical" evidence="1">
    <location>
        <begin position="85"/>
        <end position="107"/>
    </location>
</feature>
<evidence type="ECO:0000259" key="2">
    <source>
        <dbReference type="PROSITE" id="PS50192"/>
    </source>
</evidence>
<gene>
    <name evidence="3" type="ORF">WKI299_LOCUS37137</name>
</gene>
<evidence type="ECO:0000256" key="1">
    <source>
        <dbReference type="SAM" id="Phobius"/>
    </source>
</evidence>
<dbReference type="SUPFAM" id="SSF58038">
    <property type="entry name" value="SNARE fusion complex"/>
    <property type="match status" value="1"/>
</dbReference>
<evidence type="ECO:0000313" key="3">
    <source>
        <dbReference type="EMBL" id="CAF2252702.1"/>
    </source>
</evidence>
<proteinExistence type="predicted"/>
<comment type="caution">
    <text evidence="3">The sequence shown here is derived from an EMBL/GenBank/DDBJ whole genome shotgun (WGS) entry which is preliminary data.</text>
</comment>
<dbReference type="Gene3D" id="1.20.5.110">
    <property type="match status" value="1"/>
</dbReference>
<accession>A0A817AHY7</accession>
<organism evidence="3 4">
    <name type="scientific">Rotaria magnacalcarata</name>
    <dbReference type="NCBI Taxonomy" id="392030"/>
    <lineage>
        <taxon>Eukaryota</taxon>
        <taxon>Metazoa</taxon>
        <taxon>Spiralia</taxon>
        <taxon>Gnathifera</taxon>
        <taxon>Rotifera</taxon>
        <taxon>Eurotatoria</taxon>
        <taxon>Bdelloidea</taxon>
        <taxon>Philodinida</taxon>
        <taxon>Philodinidae</taxon>
        <taxon>Rotaria</taxon>
    </lineage>
</organism>
<feature type="domain" description="T-SNARE coiled-coil homology" evidence="2">
    <location>
        <begin position="11"/>
        <end position="73"/>
    </location>
</feature>